<sequence length="378" mass="42483">VASRLLLCASGHGTHQVSHPACYSAPPIMGRTRFFSRVRLCLVQLRKEMSMVMDRVEAKGTDDLQELQTQFDAKQAEMQAEARRLQQLLEDAQEGKAGAQRQKLVPRKNSVKAGDAGNGSHHSNSDTQSPRRSTKDDFDREILVEKLFERAIDGLVDEIYGAFMYAGSKHVAAGKMAEAFTQRMQDEEKRANVMIDKAEATVMHYKEKMYQELAVREAQRDQWRQLLLRLHARIVGLESITDKYQMLKEAYHSKCADYTDLQTKFTTHSLKHAKMHHEELLELRAKIRSLQYDLAKSAKELKSEKATSAELRASGDPSAPRTPFSTLGTAGPLETPQRRGPPSPRSALQGLWRPLSAEDPLLHARHCRASGDRPSAPG</sequence>
<evidence type="ECO:0000313" key="3">
    <source>
        <dbReference type="Proteomes" id="UP001190700"/>
    </source>
</evidence>
<keyword evidence="3" id="KW-1185">Reference proteome</keyword>
<organism evidence="2 3">
    <name type="scientific">Cymbomonas tetramitiformis</name>
    <dbReference type="NCBI Taxonomy" id="36881"/>
    <lineage>
        <taxon>Eukaryota</taxon>
        <taxon>Viridiplantae</taxon>
        <taxon>Chlorophyta</taxon>
        <taxon>Pyramimonadophyceae</taxon>
        <taxon>Pyramimonadales</taxon>
        <taxon>Pyramimonadaceae</taxon>
        <taxon>Cymbomonas</taxon>
    </lineage>
</organism>
<name>A0AAE0F8B6_9CHLO</name>
<reference evidence="2 3" key="1">
    <citation type="journal article" date="2015" name="Genome Biol. Evol.">
        <title>Comparative Genomics of a Bacterivorous Green Alga Reveals Evolutionary Causalities and Consequences of Phago-Mixotrophic Mode of Nutrition.</title>
        <authorList>
            <person name="Burns J.A."/>
            <person name="Paasch A."/>
            <person name="Narechania A."/>
            <person name="Kim E."/>
        </authorList>
    </citation>
    <scope>NUCLEOTIDE SEQUENCE [LARGE SCALE GENOMIC DNA]</scope>
    <source>
        <strain evidence="2 3">PLY_AMNH</strain>
    </source>
</reference>
<dbReference type="EMBL" id="LGRX02023083">
    <property type="protein sequence ID" value="KAK3254888.1"/>
    <property type="molecule type" value="Genomic_DNA"/>
</dbReference>
<accession>A0AAE0F8B6</accession>
<feature type="region of interest" description="Disordered" evidence="1">
    <location>
        <begin position="303"/>
        <end position="354"/>
    </location>
</feature>
<evidence type="ECO:0000313" key="2">
    <source>
        <dbReference type="EMBL" id="KAK3254888.1"/>
    </source>
</evidence>
<dbReference type="Proteomes" id="UP001190700">
    <property type="component" value="Unassembled WGS sequence"/>
</dbReference>
<feature type="non-terminal residue" evidence="2">
    <location>
        <position position="1"/>
    </location>
</feature>
<dbReference type="AlphaFoldDB" id="A0AAE0F8B6"/>
<protein>
    <submittedName>
        <fullName evidence="2">Uncharacterized protein</fullName>
    </submittedName>
</protein>
<evidence type="ECO:0000256" key="1">
    <source>
        <dbReference type="SAM" id="MobiDB-lite"/>
    </source>
</evidence>
<gene>
    <name evidence="2" type="ORF">CYMTET_35913</name>
</gene>
<proteinExistence type="predicted"/>
<comment type="caution">
    <text evidence="2">The sequence shown here is derived from an EMBL/GenBank/DDBJ whole genome shotgun (WGS) entry which is preliminary data.</text>
</comment>
<feature type="region of interest" description="Disordered" evidence="1">
    <location>
        <begin position="93"/>
        <end position="136"/>
    </location>
</feature>
<feature type="compositionally biased region" description="Polar residues" evidence="1">
    <location>
        <begin position="120"/>
        <end position="131"/>
    </location>
</feature>